<dbReference type="HOGENOM" id="CLU_1383170_0_0_5"/>
<protein>
    <submittedName>
        <fullName evidence="2">Putative enzyme involved in biosynthesis of extracellular polysaccharides</fullName>
    </submittedName>
</protein>
<dbReference type="Gene3D" id="3.30.70.100">
    <property type="match status" value="1"/>
</dbReference>
<dbReference type="SUPFAM" id="SSF54909">
    <property type="entry name" value="Dimeric alpha+beta barrel"/>
    <property type="match status" value="1"/>
</dbReference>
<evidence type="ECO:0000259" key="1">
    <source>
        <dbReference type="PROSITE" id="PS51725"/>
    </source>
</evidence>
<dbReference type="PANTHER" id="PTHR34474:SF2">
    <property type="entry name" value="SIGNAL TRANSDUCTION PROTEIN TRAP"/>
    <property type="match status" value="1"/>
</dbReference>
<dbReference type="PROSITE" id="PS51725">
    <property type="entry name" value="ABM"/>
    <property type="match status" value="1"/>
</dbReference>
<reference evidence="2 3" key="1">
    <citation type="submission" date="2012-02" db="EMBL/GenBank/DDBJ databases">
        <title>Improved High-Quality Draft Sequence of Rhizobium leguminosarum bv. trifolii WSM2297.</title>
        <authorList>
            <consortium name="US DOE Joint Genome Institute"/>
            <person name="Lucas S."/>
            <person name="Han J."/>
            <person name="Lapidus A."/>
            <person name="Cheng J.-F."/>
            <person name="Goodwin L."/>
            <person name="Pitluck S."/>
            <person name="Peters L."/>
            <person name="Ovchinnikova G."/>
            <person name="Zhang X."/>
            <person name="Detter J.C."/>
            <person name="Han C."/>
            <person name="Tapia R."/>
            <person name="Land M."/>
            <person name="Hauser L."/>
            <person name="Kyrpides N."/>
            <person name="Ivanova N."/>
            <person name="Pagani I."/>
            <person name="Brau L."/>
            <person name="Yates R."/>
            <person name="O'Hara G."/>
            <person name="Rui T."/>
            <person name="Howieson J."/>
            <person name="Reeve W."/>
            <person name="Woyke T."/>
        </authorList>
    </citation>
    <scope>NUCLEOTIDE SEQUENCE [LARGE SCALE GENOMIC DNA]</scope>
    <source>
        <strain evidence="2 3">WSM2297</strain>
    </source>
</reference>
<dbReference type="PANTHER" id="PTHR34474">
    <property type="entry name" value="SIGNAL TRANSDUCTION PROTEIN TRAP"/>
    <property type="match status" value="1"/>
</dbReference>
<dbReference type="AlphaFoldDB" id="J0W594"/>
<accession>J0W594</accession>
<dbReference type="InterPro" id="IPR007138">
    <property type="entry name" value="ABM_dom"/>
</dbReference>
<dbReference type="Pfam" id="PF03992">
    <property type="entry name" value="ABM"/>
    <property type="match status" value="1"/>
</dbReference>
<evidence type="ECO:0000313" key="2">
    <source>
        <dbReference type="EMBL" id="EJC80911.1"/>
    </source>
</evidence>
<dbReference type="InterPro" id="IPR050404">
    <property type="entry name" value="Heme-degrading_MO"/>
</dbReference>
<proteinExistence type="predicted"/>
<organism evidence="2 3">
    <name type="scientific">Rhizobium leguminosarum bv. trifolii WSM2297</name>
    <dbReference type="NCBI Taxonomy" id="754762"/>
    <lineage>
        <taxon>Bacteria</taxon>
        <taxon>Pseudomonadati</taxon>
        <taxon>Pseudomonadota</taxon>
        <taxon>Alphaproteobacteria</taxon>
        <taxon>Hyphomicrobiales</taxon>
        <taxon>Rhizobiaceae</taxon>
        <taxon>Rhizobium/Agrobacterium group</taxon>
        <taxon>Rhizobium</taxon>
    </lineage>
</organism>
<dbReference type="InterPro" id="IPR011008">
    <property type="entry name" value="Dimeric_a/b-barrel"/>
</dbReference>
<sequence>MNDQRPDGFTLIGLHKLAAQTGEGLVPELYEVFQQHAERQQIYQNVTLFPTWEARMPGEAATRPLGPAAANGDNILVFPSRNVRAGKESVGEAMYIAMNRFKVATGSEGDFETVWRNRDSSLAEVPGFVEFRLLRGKVDEEEGYTLYSSHTVWKSEADFQNWTKSESFRAAHRNAGDRKAMYKGPPVFEGFNVVDGI</sequence>
<dbReference type="EMBL" id="JH719395">
    <property type="protein sequence ID" value="EJC80911.1"/>
    <property type="molecule type" value="Genomic_DNA"/>
</dbReference>
<feature type="domain" description="ABM" evidence="1">
    <location>
        <begin position="95"/>
        <end position="188"/>
    </location>
</feature>
<evidence type="ECO:0000313" key="3">
    <source>
        <dbReference type="Proteomes" id="UP000005732"/>
    </source>
</evidence>
<name>J0W594_RHILT</name>
<dbReference type="Proteomes" id="UP000005732">
    <property type="component" value="Unassembled WGS sequence"/>
</dbReference>
<gene>
    <name evidence="2" type="ORF">Rleg4DRAFT_2579</name>
</gene>